<keyword evidence="3" id="KW-1185">Reference proteome</keyword>
<feature type="transmembrane region" description="Helical" evidence="1">
    <location>
        <begin position="12"/>
        <end position="32"/>
    </location>
</feature>
<organism evidence="2 3">
    <name type="scientific">Arcobacter venerupis</name>
    <dbReference type="NCBI Taxonomy" id="1054033"/>
    <lineage>
        <taxon>Bacteria</taxon>
        <taxon>Pseudomonadati</taxon>
        <taxon>Campylobacterota</taxon>
        <taxon>Epsilonproteobacteria</taxon>
        <taxon>Campylobacterales</taxon>
        <taxon>Arcobacteraceae</taxon>
        <taxon>Arcobacter</taxon>
    </lineage>
</organism>
<evidence type="ECO:0000313" key="2">
    <source>
        <dbReference type="EMBL" id="QKF67984.1"/>
    </source>
</evidence>
<feature type="transmembrane region" description="Helical" evidence="1">
    <location>
        <begin position="38"/>
        <end position="57"/>
    </location>
</feature>
<dbReference type="EMBL" id="CP053840">
    <property type="protein sequence ID" value="QKF67984.1"/>
    <property type="molecule type" value="Genomic_DNA"/>
</dbReference>
<dbReference type="Proteomes" id="UP000503482">
    <property type="component" value="Chromosome"/>
</dbReference>
<dbReference type="AlphaFoldDB" id="A0AAE7BCP8"/>
<name>A0AAE7BCP8_9BACT</name>
<keyword evidence="1" id="KW-0812">Transmembrane</keyword>
<dbReference type="KEGG" id="avp:AVENP_2470"/>
<reference evidence="2 3" key="1">
    <citation type="submission" date="2020-05" db="EMBL/GenBank/DDBJ databases">
        <title>Complete genome sequencing of Campylobacter and Arcobacter type strains.</title>
        <authorList>
            <person name="Miller W.G."/>
            <person name="Yee E."/>
        </authorList>
    </citation>
    <scope>NUCLEOTIDE SEQUENCE [LARGE SCALE GENOMIC DNA]</scope>
    <source>
        <strain evidence="2 3">LMG 26156</strain>
    </source>
</reference>
<evidence type="ECO:0000313" key="3">
    <source>
        <dbReference type="Proteomes" id="UP000503482"/>
    </source>
</evidence>
<sequence>MPSFEFVIPQSFLFIPANLSFISSCFFISYILSKIFKSAIIFFILLISMLSIAYYDLFIKYFIKQYYELTQMDSKIYFYPQKNEGQKIDSLSLVNIYNHPLKYSTTLTSIEKDEIRNVHENYIEKFIDISTYAYKYNRTISSIQRVSLNNHDENLEEKARFTIERNLKTTFFPKLYGKYEYKFIDTKTNYILATAFNIFFNVDNNKFRNKYLYWGNEKEQEFNQIPINNFDNIYKQLFIEDLRKNNK</sequence>
<keyword evidence="1" id="KW-0472">Membrane</keyword>
<gene>
    <name evidence="2" type="ORF">AVENP_2470</name>
</gene>
<dbReference type="RefSeq" id="WP_153802254.1">
    <property type="nucleotide sequence ID" value="NZ_CP053840.1"/>
</dbReference>
<accession>A0AAE7BCP8</accession>
<proteinExistence type="predicted"/>
<evidence type="ECO:0000256" key="1">
    <source>
        <dbReference type="SAM" id="Phobius"/>
    </source>
</evidence>
<keyword evidence="1" id="KW-1133">Transmembrane helix</keyword>
<protein>
    <submittedName>
        <fullName evidence="2">Membrane protein</fullName>
    </submittedName>
</protein>